<reference evidence="3 4" key="1">
    <citation type="submission" date="2020-01" db="EMBL/GenBank/DDBJ databases">
        <title>Genome analysis.</title>
        <authorList>
            <person name="Wu S."/>
            <person name="Wang G."/>
        </authorList>
    </citation>
    <scope>NUCLEOTIDE SEQUENCE [LARGE SCALE GENOMIC DNA]</scope>
    <source>
        <strain evidence="3 4">SYL130</strain>
    </source>
</reference>
<name>A0ABX0A1U9_9BACT</name>
<proteinExistence type="predicted"/>
<dbReference type="SUPFAM" id="SSF52540">
    <property type="entry name" value="P-loop containing nucleoside triphosphate hydrolases"/>
    <property type="match status" value="1"/>
</dbReference>
<feature type="domain" description="KAP NTPase" evidence="2">
    <location>
        <begin position="304"/>
        <end position="575"/>
    </location>
</feature>
<dbReference type="PANTHER" id="PTHR22674:SF6">
    <property type="entry name" value="NTPASE KAP FAMILY P-LOOP DOMAIN-CONTAINING PROTEIN 1"/>
    <property type="match status" value="1"/>
</dbReference>
<gene>
    <name evidence="3" type="ORF">GWC95_15675</name>
</gene>
<dbReference type="Pfam" id="PF07693">
    <property type="entry name" value="KAP_NTPase"/>
    <property type="match status" value="1"/>
</dbReference>
<protein>
    <submittedName>
        <fullName evidence="3">AAA family ATPase</fullName>
    </submittedName>
</protein>
<dbReference type="Gene3D" id="3.40.50.300">
    <property type="entry name" value="P-loop containing nucleotide triphosphate hydrolases"/>
    <property type="match status" value="1"/>
</dbReference>
<evidence type="ECO:0000313" key="3">
    <source>
        <dbReference type="EMBL" id="NCI51368.1"/>
    </source>
</evidence>
<accession>A0ABX0A1U9</accession>
<feature type="transmembrane region" description="Helical" evidence="1">
    <location>
        <begin position="139"/>
        <end position="159"/>
    </location>
</feature>
<keyword evidence="1" id="KW-0812">Transmembrane</keyword>
<dbReference type="Proteomes" id="UP000753802">
    <property type="component" value="Unassembled WGS sequence"/>
</dbReference>
<dbReference type="InterPro" id="IPR052754">
    <property type="entry name" value="NTPase_KAP_P-loop"/>
</dbReference>
<evidence type="ECO:0000313" key="4">
    <source>
        <dbReference type="Proteomes" id="UP000753802"/>
    </source>
</evidence>
<comment type="caution">
    <text evidence="3">The sequence shown here is derived from an EMBL/GenBank/DDBJ whole genome shotgun (WGS) entry which is preliminary data.</text>
</comment>
<evidence type="ECO:0000259" key="2">
    <source>
        <dbReference type="Pfam" id="PF07693"/>
    </source>
</evidence>
<keyword evidence="1" id="KW-1133">Transmembrane helix</keyword>
<feature type="transmembrane region" description="Helical" evidence="1">
    <location>
        <begin position="179"/>
        <end position="199"/>
    </location>
</feature>
<dbReference type="InterPro" id="IPR011646">
    <property type="entry name" value="KAP_P-loop"/>
</dbReference>
<dbReference type="PANTHER" id="PTHR22674">
    <property type="entry name" value="NTPASE, KAP FAMILY P-LOOP DOMAIN-CONTAINING 1"/>
    <property type="match status" value="1"/>
</dbReference>
<sequence length="1126" mass="130581">MQFLFQKYKGENPYCYTGSQSLRIDMFCRFGLPPANHQLTAMLFPVLDSQQLTYLRACKTNCDKDPTGAIRPQDTARQLGDHTEVLIPYNEGINIENWLSINGLLKVSGNQLKITRKGKWNIRLTPFVRFGRNYLEKPFLSYRSPVFYAFFLFLLYSVLESFLSDKLTLFFVTPVLLPFHPGWIFDSLCILLGLSLVWWNRNRKPTLADFLVLLLYIRYRFSPSPWDFTRLFTKGEKTGGLPLYIDFIALYFVVMASWAFYRKIKSGKEFEYADGMFYLDHSLGRMAGKKKMSIVEIDATGLKRNRFAMQLADIIGQMIPFEAFAIGICGPWGSGKTSLIQLIRHNLEKRPTPHQYLYIDFSPWFFTNSESLITNFFSVLEEKFRGNRSLAAELRAYGKELVMFEKTLLKTEFSSLLIDTQKGLKERYEAIARGIQQEANILVITIDDLDRLDRKEVVEVLRLIRLMADFPNTFYIVGYDHDYVSEAIKHELTSHNPGKYLDKVFNIEFKIPELPATVLRERIMTSIKDKMSTLPGIGVVDAAELQACFAYRNTVHIIRNERDVKRFTNNLLMRYLSVKQEINFYHFFLLELLYYRSQDVYMAIYDNRAELTERYKVVMQSNSPLTIDFKEILQIPDLNPLCLSIVDTLFNKTAFNAKRALNNELHFVHYFSLSLQEGDFSNEEFEAAFALPFDKLKTHLVLFNGANSALLAEKLHYRRESKEFNVSDKAELTKTIDSLLFLYDEVYPGSNKDDSLGISLNGNNLRLFIFNLLVDAKADPDFFAERVLSFDLLNYTAFSFLCSMDSVGMLEKIVPAGTLSGWWVSLRKMSLELLTRMIKQNGSSFDENILTQFSRMRTFISEVNSKAEDIEWFQDKVITGNKDYLVKNLKPILEFFKKHSYENEQLVIGKLQDQVTALFDNLQLPVYSDRPFTYLKDFYKGYDTIFDRDYSFTERPNAGRPDLNDETFDKPIAFVEGGRFEIYLNPHTTPAWRFGFRFGRTNEFPAVIKGRHLTNYPYIVVVKGIIETDGTAHDHTPPRLDLAVYSGADQTATENLINNYDQKPIDLSVERDEKSMIWVKANDNVGIREIRPVSNFADYSWVQIAAWADHTNFSLATRIKYLQKLK</sequence>
<evidence type="ECO:0000256" key="1">
    <source>
        <dbReference type="SAM" id="Phobius"/>
    </source>
</evidence>
<dbReference type="EMBL" id="JAACJS010000015">
    <property type="protein sequence ID" value="NCI51368.1"/>
    <property type="molecule type" value="Genomic_DNA"/>
</dbReference>
<organism evidence="3 4">
    <name type="scientific">Sediminibacterium roseum</name>
    <dbReference type="NCBI Taxonomy" id="1978412"/>
    <lineage>
        <taxon>Bacteria</taxon>
        <taxon>Pseudomonadati</taxon>
        <taxon>Bacteroidota</taxon>
        <taxon>Chitinophagia</taxon>
        <taxon>Chitinophagales</taxon>
        <taxon>Chitinophagaceae</taxon>
        <taxon>Sediminibacterium</taxon>
    </lineage>
</organism>
<dbReference type="InterPro" id="IPR027417">
    <property type="entry name" value="P-loop_NTPase"/>
</dbReference>
<keyword evidence="4" id="KW-1185">Reference proteome</keyword>
<keyword evidence="1" id="KW-0472">Membrane</keyword>
<feature type="transmembrane region" description="Helical" evidence="1">
    <location>
        <begin position="241"/>
        <end position="261"/>
    </location>
</feature>